<dbReference type="Proteomes" id="UP001501237">
    <property type="component" value="Unassembled WGS sequence"/>
</dbReference>
<dbReference type="InterPro" id="IPR016516">
    <property type="entry name" value="UCP07580"/>
</dbReference>
<dbReference type="EMBL" id="BAAAUV010000004">
    <property type="protein sequence ID" value="GAA3205224.1"/>
    <property type="molecule type" value="Genomic_DNA"/>
</dbReference>
<keyword evidence="2" id="KW-1185">Reference proteome</keyword>
<name>A0ABP6Q614_9ACTN</name>
<organism evidence="1 2">
    <name type="scientific">Actinocorallia longicatena</name>
    <dbReference type="NCBI Taxonomy" id="111803"/>
    <lineage>
        <taxon>Bacteria</taxon>
        <taxon>Bacillati</taxon>
        <taxon>Actinomycetota</taxon>
        <taxon>Actinomycetes</taxon>
        <taxon>Streptosporangiales</taxon>
        <taxon>Thermomonosporaceae</taxon>
        <taxon>Actinocorallia</taxon>
    </lineage>
</organism>
<dbReference type="PANTHER" id="PTHR39456:SF1">
    <property type="entry name" value="METAL-DEPENDENT HYDROLASE"/>
    <property type="match status" value="1"/>
</dbReference>
<dbReference type="PANTHER" id="PTHR39456">
    <property type="entry name" value="METAL-DEPENDENT HYDROLASE"/>
    <property type="match status" value="1"/>
</dbReference>
<protein>
    <submittedName>
        <fullName evidence="1">Metal-dependent hydrolase</fullName>
    </submittedName>
</protein>
<gene>
    <name evidence="1" type="ORF">GCM10010468_20120</name>
</gene>
<reference evidence="2" key="1">
    <citation type="journal article" date="2019" name="Int. J. Syst. Evol. Microbiol.">
        <title>The Global Catalogue of Microorganisms (GCM) 10K type strain sequencing project: providing services to taxonomists for standard genome sequencing and annotation.</title>
        <authorList>
            <consortium name="The Broad Institute Genomics Platform"/>
            <consortium name="The Broad Institute Genome Sequencing Center for Infectious Disease"/>
            <person name="Wu L."/>
            <person name="Ma J."/>
        </authorList>
    </citation>
    <scope>NUCLEOTIDE SEQUENCE [LARGE SCALE GENOMIC DNA]</scope>
    <source>
        <strain evidence="2">JCM 9377</strain>
    </source>
</reference>
<proteinExistence type="predicted"/>
<dbReference type="RefSeq" id="WP_344825201.1">
    <property type="nucleotide sequence ID" value="NZ_BAAAUV010000004.1"/>
</dbReference>
<accession>A0ABP6Q614</accession>
<sequence length="315" mass="35763">MTDPDGPGASGPPGSTSLTVRRIRFAFDERTPFQWNPANPRFALICNGLSFLSPGFEKFIVMAVREAQQRITDPDVLAEAEAFLGQEARHAQAHRLHVEALIGRYPGLRRTVNAVAADFDRLYAAESLEFALAYVAAIEATFTPMFTLWLDHRADLFDQGDSKVASLFLWHLVEEIEHRSSAYAIYNAVTADRWYRLRVAPRVFAHIVRMYAVAARGFDEHVPQDERLADARLTGEPRALRRCLAALAPRRRDGESVPAAPFSAVPRREMAVTAWRLLRSQWPARSPAHETTPRFAREWAEAYDEGRDVTDWYRR</sequence>
<dbReference type="Pfam" id="PF10118">
    <property type="entry name" value="Metal_hydrol"/>
    <property type="match status" value="1"/>
</dbReference>
<evidence type="ECO:0000313" key="2">
    <source>
        <dbReference type="Proteomes" id="UP001501237"/>
    </source>
</evidence>
<comment type="caution">
    <text evidence="1">The sequence shown here is derived from an EMBL/GenBank/DDBJ whole genome shotgun (WGS) entry which is preliminary data.</text>
</comment>
<keyword evidence="1" id="KW-0378">Hydrolase</keyword>
<evidence type="ECO:0000313" key="1">
    <source>
        <dbReference type="EMBL" id="GAA3205224.1"/>
    </source>
</evidence>
<dbReference type="GO" id="GO:0016787">
    <property type="term" value="F:hydrolase activity"/>
    <property type="evidence" value="ECO:0007669"/>
    <property type="project" value="UniProtKB-KW"/>
</dbReference>